<dbReference type="AlphaFoldDB" id="A0A2P2QWQ5"/>
<reference evidence="1" key="1">
    <citation type="submission" date="2018-02" db="EMBL/GenBank/DDBJ databases">
        <title>Rhizophora mucronata_Transcriptome.</title>
        <authorList>
            <person name="Meera S.P."/>
            <person name="Sreeshan A."/>
            <person name="Augustine A."/>
        </authorList>
    </citation>
    <scope>NUCLEOTIDE SEQUENCE</scope>
    <source>
        <tissue evidence="1">Leaf</tissue>
    </source>
</reference>
<name>A0A2P2QWQ5_RHIMU</name>
<sequence length="57" mass="6536">MFTNQDISKHPPVPNKNIQISTLLQDCTPMHVIISRIVHLLQPQKLKPGINKILRNI</sequence>
<proteinExistence type="predicted"/>
<dbReference type="EMBL" id="GGEC01090948">
    <property type="protein sequence ID" value="MBX71432.1"/>
    <property type="molecule type" value="Transcribed_RNA"/>
</dbReference>
<evidence type="ECO:0000313" key="1">
    <source>
        <dbReference type="EMBL" id="MBX71432.1"/>
    </source>
</evidence>
<organism evidence="1">
    <name type="scientific">Rhizophora mucronata</name>
    <name type="common">Asiatic mangrove</name>
    <dbReference type="NCBI Taxonomy" id="61149"/>
    <lineage>
        <taxon>Eukaryota</taxon>
        <taxon>Viridiplantae</taxon>
        <taxon>Streptophyta</taxon>
        <taxon>Embryophyta</taxon>
        <taxon>Tracheophyta</taxon>
        <taxon>Spermatophyta</taxon>
        <taxon>Magnoliopsida</taxon>
        <taxon>eudicotyledons</taxon>
        <taxon>Gunneridae</taxon>
        <taxon>Pentapetalae</taxon>
        <taxon>rosids</taxon>
        <taxon>fabids</taxon>
        <taxon>Malpighiales</taxon>
        <taxon>Rhizophoraceae</taxon>
        <taxon>Rhizophora</taxon>
    </lineage>
</organism>
<accession>A0A2P2QWQ5</accession>
<protein>
    <submittedName>
        <fullName evidence="1">Uncharacterized protein</fullName>
    </submittedName>
</protein>